<dbReference type="InterPro" id="IPR047134">
    <property type="entry name" value="RNF4"/>
</dbReference>
<dbReference type="PANTHER" id="PTHR23041">
    <property type="entry name" value="RING FINGER DOMAIN-CONTAINING"/>
    <property type="match status" value="1"/>
</dbReference>
<dbReference type="InterPro" id="IPR017907">
    <property type="entry name" value="Znf_RING_CS"/>
</dbReference>
<comment type="caution">
    <text evidence="7">The sequence shown here is derived from an EMBL/GenBank/DDBJ whole genome shotgun (WGS) entry which is preliminary data.</text>
</comment>
<protein>
    <recommendedName>
        <fullName evidence="6">RING-type domain-containing protein</fullName>
    </recommendedName>
</protein>
<evidence type="ECO:0000259" key="6">
    <source>
        <dbReference type="PROSITE" id="PS50089"/>
    </source>
</evidence>
<dbReference type="GO" id="GO:0008270">
    <property type="term" value="F:zinc ion binding"/>
    <property type="evidence" value="ECO:0007669"/>
    <property type="project" value="UniProtKB-KW"/>
</dbReference>
<organism evidence="7 8">
    <name type="scientific">Rhizoctonia solani</name>
    <dbReference type="NCBI Taxonomy" id="456999"/>
    <lineage>
        <taxon>Eukaryota</taxon>
        <taxon>Fungi</taxon>
        <taxon>Dikarya</taxon>
        <taxon>Basidiomycota</taxon>
        <taxon>Agaricomycotina</taxon>
        <taxon>Agaricomycetes</taxon>
        <taxon>Cantharellales</taxon>
        <taxon>Ceratobasidiaceae</taxon>
        <taxon>Rhizoctonia</taxon>
    </lineage>
</organism>
<dbReference type="PROSITE" id="PS00518">
    <property type="entry name" value="ZF_RING_1"/>
    <property type="match status" value="1"/>
</dbReference>
<dbReference type="InterPro" id="IPR001841">
    <property type="entry name" value="Znf_RING"/>
</dbReference>
<keyword evidence="1" id="KW-0479">Metal-binding</keyword>
<evidence type="ECO:0000256" key="4">
    <source>
        <dbReference type="PROSITE-ProRule" id="PRU00175"/>
    </source>
</evidence>
<dbReference type="Pfam" id="PF13639">
    <property type="entry name" value="zf-RING_2"/>
    <property type="match status" value="1"/>
</dbReference>
<dbReference type="SUPFAM" id="SSF57850">
    <property type="entry name" value="RING/U-box"/>
    <property type="match status" value="1"/>
</dbReference>
<accession>A0A8H3B8Z6</accession>
<dbReference type="PANTHER" id="PTHR23041:SF78">
    <property type="entry name" value="E3 UBIQUITIN-PROTEIN LIGASE RNF4"/>
    <property type="match status" value="1"/>
</dbReference>
<evidence type="ECO:0000313" key="7">
    <source>
        <dbReference type="EMBL" id="CAE6451090.1"/>
    </source>
</evidence>
<feature type="compositionally biased region" description="Basic and acidic residues" evidence="5">
    <location>
        <begin position="182"/>
        <end position="197"/>
    </location>
</feature>
<dbReference type="EMBL" id="CAJMWX010001040">
    <property type="protein sequence ID" value="CAE6451090.1"/>
    <property type="molecule type" value="Genomic_DNA"/>
</dbReference>
<dbReference type="AlphaFoldDB" id="A0A8H3B8Z6"/>
<dbReference type="InterPro" id="IPR013083">
    <property type="entry name" value="Znf_RING/FYVE/PHD"/>
</dbReference>
<keyword evidence="3" id="KW-0862">Zinc</keyword>
<dbReference type="PROSITE" id="PS50089">
    <property type="entry name" value="ZF_RING_2"/>
    <property type="match status" value="1"/>
</dbReference>
<evidence type="ECO:0000313" key="8">
    <source>
        <dbReference type="Proteomes" id="UP000663888"/>
    </source>
</evidence>
<dbReference type="Gene3D" id="3.30.40.10">
    <property type="entry name" value="Zinc/RING finger domain, C3HC4 (zinc finger)"/>
    <property type="match status" value="1"/>
</dbReference>
<gene>
    <name evidence="7" type="ORF">RDB_LOCUS69300</name>
</gene>
<proteinExistence type="predicted"/>
<dbReference type="Proteomes" id="UP000663888">
    <property type="component" value="Unassembled WGS sequence"/>
</dbReference>
<evidence type="ECO:0000256" key="2">
    <source>
        <dbReference type="ARBA" id="ARBA00022771"/>
    </source>
</evidence>
<feature type="region of interest" description="Disordered" evidence="5">
    <location>
        <begin position="156"/>
        <end position="206"/>
    </location>
</feature>
<evidence type="ECO:0000256" key="1">
    <source>
        <dbReference type="ARBA" id="ARBA00022723"/>
    </source>
</evidence>
<evidence type="ECO:0000256" key="3">
    <source>
        <dbReference type="ARBA" id="ARBA00022833"/>
    </source>
</evidence>
<name>A0A8H3B8Z6_9AGAM</name>
<reference evidence="7" key="1">
    <citation type="submission" date="2021-01" db="EMBL/GenBank/DDBJ databases">
        <authorList>
            <person name="Kaushik A."/>
        </authorList>
    </citation>
    <scope>NUCLEOTIDE SEQUENCE</scope>
    <source>
        <strain evidence="7">AG4-R118</strain>
    </source>
</reference>
<feature type="domain" description="RING-type" evidence="6">
    <location>
        <begin position="7"/>
        <end position="49"/>
    </location>
</feature>
<keyword evidence="2 4" id="KW-0863">Zinc-finger</keyword>
<dbReference type="CDD" id="cd16449">
    <property type="entry name" value="RING-HC"/>
    <property type="match status" value="1"/>
</dbReference>
<sequence length="349" mass="39135">MPVLQECSICFEEFDRWIVPQTTPCGHIFCDQCLDILSLSPKPKCPNCRASFTRNQVMSLEKMELRKSLKTLAEVDRQSQGPLVEELVADVICKGDVSKYIQIAVDVFQQLVRTGRENDDMKTKLINAEAIHEKLATQNKLLVGQLRKLELQFSNEGPRARPVPRVSRPATAYGNPGALEPLPERQVEGPRPSEPRDQIMGGINEDNRRTHRGTFEVHLPPEPISREVQRQGYKLSGFSTAGTVSSLTAGEISQITSATIDDIANEVVSHIIEFKPSSNIDFTIRGKVVVVHDTENNRTLINHLRKLEELRTRLAEVSTQGHSRLEDKCRSTRSHIESALSQATSSFVF</sequence>
<dbReference type="SMART" id="SM00184">
    <property type="entry name" value="RING"/>
    <property type="match status" value="1"/>
</dbReference>
<evidence type="ECO:0000256" key="5">
    <source>
        <dbReference type="SAM" id="MobiDB-lite"/>
    </source>
</evidence>